<dbReference type="InterPro" id="IPR007401">
    <property type="entry name" value="DUF454"/>
</dbReference>
<dbReference type="HOGENOM" id="CLU_113299_2_1_0"/>
<gene>
    <name evidence="2" type="ordered locus">Deima_0930</name>
</gene>
<feature type="transmembrane region" description="Helical" evidence="1">
    <location>
        <begin position="76"/>
        <end position="94"/>
    </location>
</feature>
<dbReference type="eggNOG" id="COG2832">
    <property type="taxonomic scope" value="Bacteria"/>
</dbReference>
<evidence type="ECO:0008006" key="4">
    <source>
        <dbReference type="Google" id="ProtNLM"/>
    </source>
</evidence>
<dbReference type="GO" id="GO:0005886">
    <property type="term" value="C:plasma membrane"/>
    <property type="evidence" value="ECO:0007669"/>
    <property type="project" value="TreeGrafter"/>
</dbReference>
<proteinExistence type="predicted"/>
<reference evidence="2 3" key="1">
    <citation type="journal article" date="2011" name="Stand. Genomic Sci.">
        <title>Complete genome sequence of Deinococcus maricopensis type strain (LB-34).</title>
        <authorList>
            <person name="Pukall R."/>
            <person name="Zeytun A."/>
            <person name="Lucas S."/>
            <person name="Lapidus A."/>
            <person name="Hammon N."/>
            <person name="Deshpande S."/>
            <person name="Nolan M."/>
            <person name="Cheng J.F."/>
            <person name="Pitluck S."/>
            <person name="Liolios K."/>
            <person name="Pagani I."/>
            <person name="Mikhailova N."/>
            <person name="Ivanova N."/>
            <person name="Mavromatis K."/>
            <person name="Pati A."/>
            <person name="Tapia R."/>
            <person name="Han C."/>
            <person name="Goodwin L."/>
            <person name="Chen A."/>
            <person name="Palaniappan K."/>
            <person name="Land M."/>
            <person name="Hauser L."/>
            <person name="Chang Y.J."/>
            <person name="Jeffries C.D."/>
            <person name="Brambilla E.M."/>
            <person name="Rohde M."/>
            <person name="Goker M."/>
            <person name="Detter J.C."/>
            <person name="Woyke T."/>
            <person name="Bristow J."/>
            <person name="Eisen J.A."/>
            <person name="Markowitz V."/>
            <person name="Hugenholtz P."/>
            <person name="Kyrpides N.C."/>
            <person name="Klenk H.P."/>
        </authorList>
    </citation>
    <scope>NUCLEOTIDE SEQUENCE [LARGE SCALE GENOMIC DNA]</scope>
    <source>
        <strain evidence="3">DSM 21211 / LMG 22137 / NRRL B-23946 / LB-34</strain>
    </source>
</reference>
<dbReference type="PANTHER" id="PTHR35813:SF1">
    <property type="entry name" value="INNER MEMBRANE PROTEIN YBAN"/>
    <property type="match status" value="1"/>
</dbReference>
<sequence precursor="true">MTAPRPFRALWLLAGFVLTGLGFLGLILPLMPGTVFFVLAAACFARSSPRFETWLLNLPAVGPLVRDYRAGRGMPARAKLIAVLSIIVAVLLTLPRIPVLPGRLVWLLLGLYGIWYVTRRVPTRAEPPAGER</sequence>
<protein>
    <recommendedName>
        <fullName evidence="4">Inner membrane protein YbaN</fullName>
    </recommendedName>
</protein>
<organism evidence="2 3">
    <name type="scientific">Deinococcus maricopensis (strain DSM 21211 / LMG 22137 / NRRL B-23946 / LB-34)</name>
    <dbReference type="NCBI Taxonomy" id="709986"/>
    <lineage>
        <taxon>Bacteria</taxon>
        <taxon>Thermotogati</taxon>
        <taxon>Deinococcota</taxon>
        <taxon>Deinococci</taxon>
        <taxon>Deinococcales</taxon>
        <taxon>Deinococcaceae</taxon>
        <taxon>Deinococcus</taxon>
    </lineage>
</organism>
<dbReference type="PANTHER" id="PTHR35813">
    <property type="entry name" value="INNER MEMBRANE PROTEIN YBAN"/>
    <property type="match status" value="1"/>
</dbReference>
<dbReference type="Pfam" id="PF04304">
    <property type="entry name" value="DUF454"/>
    <property type="match status" value="1"/>
</dbReference>
<dbReference type="RefSeq" id="WP_013556089.1">
    <property type="nucleotide sequence ID" value="NC_014958.1"/>
</dbReference>
<keyword evidence="1" id="KW-0812">Transmembrane</keyword>
<dbReference type="PIRSF" id="PIRSF016789">
    <property type="entry name" value="DUF454"/>
    <property type="match status" value="1"/>
</dbReference>
<reference evidence="3" key="2">
    <citation type="submission" date="2011-01" db="EMBL/GenBank/DDBJ databases">
        <title>The complete genome of Deinococcus maricopensis DSM 21211.</title>
        <authorList>
            <consortium name="US DOE Joint Genome Institute (JGI-PGF)"/>
            <person name="Lucas S."/>
            <person name="Copeland A."/>
            <person name="Lapidus A."/>
            <person name="Goodwin L."/>
            <person name="Pitluck S."/>
            <person name="Kyrpides N."/>
            <person name="Mavromatis K."/>
            <person name="Pagani I."/>
            <person name="Ivanova N."/>
            <person name="Ovchinnikova G."/>
            <person name="Zeytun A."/>
            <person name="Detter J.C."/>
            <person name="Han C."/>
            <person name="Land M."/>
            <person name="Hauser L."/>
            <person name="Markowitz V."/>
            <person name="Cheng J.-F."/>
            <person name="Hugenholtz P."/>
            <person name="Woyke T."/>
            <person name="Wu D."/>
            <person name="Pukall R."/>
            <person name="Gehrich-Schroeter G."/>
            <person name="Brambilla E."/>
            <person name="Klenk H.-P."/>
            <person name="Eisen J.A."/>
        </authorList>
    </citation>
    <scope>NUCLEOTIDE SEQUENCE [LARGE SCALE GENOMIC DNA]</scope>
    <source>
        <strain evidence="3">DSM 21211 / LMG 22137 / NRRL B-23946 / LB-34</strain>
    </source>
</reference>
<dbReference type="KEGG" id="dmr:Deima_0930"/>
<keyword evidence="1" id="KW-1133">Transmembrane helix</keyword>
<accession>E8U695</accession>
<evidence type="ECO:0000313" key="2">
    <source>
        <dbReference type="EMBL" id="ADV66584.1"/>
    </source>
</evidence>
<keyword evidence="3" id="KW-1185">Reference proteome</keyword>
<name>E8U695_DEIML</name>
<dbReference type="Proteomes" id="UP000008635">
    <property type="component" value="Chromosome"/>
</dbReference>
<evidence type="ECO:0000313" key="3">
    <source>
        <dbReference type="Proteomes" id="UP000008635"/>
    </source>
</evidence>
<dbReference type="AlphaFoldDB" id="E8U695"/>
<feature type="transmembrane region" description="Helical" evidence="1">
    <location>
        <begin position="100"/>
        <end position="118"/>
    </location>
</feature>
<dbReference type="EMBL" id="CP002454">
    <property type="protein sequence ID" value="ADV66584.1"/>
    <property type="molecule type" value="Genomic_DNA"/>
</dbReference>
<feature type="transmembrane region" description="Helical" evidence="1">
    <location>
        <begin position="12"/>
        <end position="45"/>
    </location>
</feature>
<evidence type="ECO:0000256" key="1">
    <source>
        <dbReference type="SAM" id="Phobius"/>
    </source>
</evidence>
<keyword evidence="1" id="KW-0472">Membrane</keyword>
<dbReference type="STRING" id="709986.Deima_0930"/>